<dbReference type="CDD" id="cd07995">
    <property type="entry name" value="TPK"/>
    <property type="match status" value="1"/>
</dbReference>
<feature type="domain" description="Thiamin pyrophosphokinase thiamin-binding" evidence="6">
    <location>
        <begin position="149"/>
        <end position="211"/>
    </location>
</feature>
<dbReference type="InterPro" id="IPR007371">
    <property type="entry name" value="TPK_catalytic"/>
</dbReference>
<dbReference type="OrthoDB" id="9804377at2"/>
<keyword evidence="8" id="KW-1185">Reference proteome</keyword>
<dbReference type="GO" id="GO:0006772">
    <property type="term" value="P:thiamine metabolic process"/>
    <property type="evidence" value="ECO:0007669"/>
    <property type="project" value="UniProtKB-UniRule"/>
</dbReference>
<keyword evidence="1" id="KW-0808">Transferase</keyword>
<dbReference type="GO" id="GO:0005524">
    <property type="term" value="F:ATP binding"/>
    <property type="evidence" value="ECO:0007669"/>
    <property type="project" value="UniProtKB-KW"/>
</dbReference>
<dbReference type="EMBL" id="QGDL01000005">
    <property type="protein sequence ID" value="PWJ29935.1"/>
    <property type="molecule type" value="Genomic_DNA"/>
</dbReference>
<keyword evidence="4" id="KW-0067">ATP-binding</keyword>
<dbReference type="GO" id="GO:0004788">
    <property type="term" value="F:thiamine diphosphokinase activity"/>
    <property type="evidence" value="ECO:0007669"/>
    <property type="project" value="UniProtKB-UniRule"/>
</dbReference>
<sequence length="217" mass="24367">MSKRTVIVSGGLLEEDFVVDILKDEETEFIIGVDSGLSFLYEHGILPDYIVGDFDSAPEEIITYYKEETKVPVREFNPIKDASDTEIALRLCLDLRRQNILILGGTGTRLDHAWANVQTLKIALDAGADARIVDRHNQIRLLDRDFVLKKEEAFGPYFSVFPLDGTVENFCLKGAKYPLNHHALTPFDSLCVSNEIAGDEVEITFPFGVVVLMETRD</sequence>
<evidence type="ECO:0000313" key="7">
    <source>
        <dbReference type="EMBL" id="PWJ29935.1"/>
    </source>
</evidence>
<dbReference type="SUPFAM" id="SSF63999">
    <property type="entry name" value="Thiamin pyrophosphokinase, catalytic domain"/>
    <property type="match status" value="1"/>
</dbReference>
<dbReference type="GO" id="GO:0009229">
    <property type="term" value="P:thiamine diphosphate biosynthetic process"/>
    <property type="evidence" value="ECO:0007669"/>
    <property type="project" value="InterPro"/>
</dbReference>
<dbReference type="Gene3D" id="3.40.50.10240">
    <property type="entry name" value="Thiamin pyrophosphokinase, catalytic domain"/>
    <property type="match status" value="1"/>
</dbReference>
<dbReference type="InterPro" id="IPR007373">
    <property type="entry name" value="Thiamin_PyroPKinase_B1-bd"/>
</dbReference>
<keyword evidence="2" id="KW-0547">Nucleotide-binding</keyword>
<evidence type="ECO:0000256" key="2">
    <source>
        <dbReference type="ARBA" id="ARBA00022741"/>
    </source>
</evidence>
<dbReference type="InterPro" id="IPR036759">
    <property type="entry name" value="TPK_catalytic_sf"/>
</dbReference>
<dbReference type="NCBIfam" id="TIGR01378">
    <property type="entry name" value="thi_PPkinase"/>
    <property type="match status" value="1"/>
</dbReference>
<evidence type="ECO:0000256" key="4">
    <source>
        <dbReference type="ARBA" id="ARBA00022840"/>
    </source>
</evidence>
<dbReference type="PANTHER" id="PTHR41299:SF1">
    <property type="entry name" value="THIAMINE PYROPHOSPHOKINASE"/>
    <property type="match status" value="1"/>
</dbReference>
<evidence type="ECO:0000256" key="1">
    <source>
        <dbReference type="ARBA" id="ARBA00022679"/>
    </source>
</evidence>
<proteinExistence type="predicted"/>
<dbReference type="InterPro" id="IPR036371">
    <property type="entry name" value="TPK_B1-bd_sf"/>
</dbReference>
<dbReference type="RefSeq" id="WP_109731063.1">
    <property type="nucleotide sequence ID" value="NZ_BAAACK010000018.1"/>
</dbReference>
<reference evidence="7 8" key="1">
    <citation type="submission" date="2018-05" db="EMBL/GenBank/DDBJ databases">
        <title>The Hungate 1000. A catalogue of reference genomes from the rumen microbiome.</title>
        <authorList>
            <person name="Kelly W."/>
        </authorList>
    </citation>
    <scope>NUCLEOTIDE SEQUENCE [LARGE SCALE GENOMIC DNA]</scope>
    <source>
        <strain evidence="7 8">NLAE-zl-C242</strain>
    </source>
</reference>
<evidence type="ECO:0000259" key="6">
    <source>
        <dbReference type="SMART" id="SM00983"/>
    </source>
</evidence>
<evidence type="ECO:0000256" key="5">
    <source>
        <dbReference type="NCBIfam" id="TIGR01378"/>
    </source>
</evidence>
<dbReference type="Proteomes" id="UP000245845">
    <property type="component" value="Unassembled WGS sequence"/>
</dbReference>
<evidence type="ECO:0000256" key="3">
    <source>
        <dbReference type="ARBA" id="ARBA00022777"/>
    </source>
</evidence>
<organism evidence="7 8">
    <name type="scientific">Faecalicatena orotica</name>
    <dbReference type="NCBI Taxonomy" id="1544"/>
    <lineage>
        <taxon>Bacteria</taxon>
        <taxon>Bacillati</taxon>
        <taxon>Bacillota</taxon>
        <taxon>Clostridia</taxon>
        <taxon>Lachnospirales</taxon>
        <taxon>Lachnospiraceae</taxon>
        <taxon>Faecalicatena</taxon>
    </lineage>
</organism>
<dbReference type="EC" id="2.7.6.2" evidence="5"/>
<dbReference type="SMART" id="SM00983">
    <property type="entry name" value="TPK_B1_binding"/>
    <property type="match status" value="1"/>
</dbReference>
<gene>
    <name evidence="7" type="ORF">A8806_105238</name>
</gene>
<accession>A0A2Y9BCL7</accession>
<dbReference type="PANTHER" id="PTHR41299">
    <property type="entry name" value="THIAMINE PYROPHOSPHOKINASE"/>
    <property type="match status" value="1"/>
</dbReference>
<dbReference type="Pfam" id="PF04265">
    <property type="entry name" value="TPK_B1_binding"/>
    <property type="match status" value="1"/>
</dbReference>
<name>A0A2Y9BCL7_9FIRM</name>
<comment type="caution">
    <text evidence="7">The sequence shown here is derived from an EMBL/GenBank/DDBJ whole genome shotgun (WGS) entry which is preliminary data.</text>
</comment>
<keyword evidence="3 7" id="KW-0418">Kinase</keyword>
<dbReference type="GO" id="GO:0016301">
    <property type="term" value="F:kinase activity"/>
    <property type="evidence" value="ECO:0007669"/>
    <property type="project" value="UniProtKB-KW"/>
</dbReference>
<dbReference type="SUPFAM" id="SSF63862">
    <property type="entry name" value="Thiamin pyrophosphokinase, substrate-binding domain"/>
    <property type="match status" value="1"/>
</dbReference>
<protein>
    <recommendedName>
        <fullName evidence="5">Thiamine diphosphokinase</fullName>
        <ecNumber evidence="5">2.7.6.2</ecNumber>
    </recommendedName>
</protein>
<dbReference type="InterPro" id="IPR006282">
    <property type="entry name" value="Thi_PPkinase"/>
</dbReference>
<dbReference type="GO" id="GO:0030975">
    <property type="term" value="F:thiamine binding"/>
    <property type="evidence" value="ECO:0007669"/>
    <property type="project" value="InterPro"/>
</dbReference>
<dbReference type="InterPro" id="IPR053149">
    <property type="entry name" value="TPK"/>
</dbReference>
<dbReference type="AlphaFoldDB" id="A0A2Y9BCL7"/>
<dbReference type="Pfam" id="PF04263">
    <property type="entry name" value="TPK_catalytic"/>
    <property type="match status" value="1"/>
</dbReference>
<evidence type="ECO:0000313" key="8">
    <source>
        <dbReference type="Proteomes" id="UP000245845"/>
    </source>
</evidence>